<feature type="compositionally biased region" description="Low complexity" evidence="1">
    <location>
        <begin position="33"/>
        <end position="60"/>
    </location>
</feature>
<organism evidence="2">
    <name type="scientific">Tanacetum cinerariifolium</name>
    <name type="common">Dalmatian daisy</name>
    <name type="synonym">Chrysanthemum cinerariifolium</name>
    <dbReference type="NCBI Taxonomy" id="118510"/>
    <lineage>
        <taxon>Eukaryota</taxon>
        <taxon>Viridiplantae</taxon>
        <taxon>Streptophyta</taxon>
        <taxon>Embryophyta</taxon>
        <taxon>Tracheophyta</taxon>
        <taxon>Spermatophyta</taxon>
        <taxon>Magnoliopsida</taxon>
        <taxon>eudicotyledons</taxon>
        <taxon>Gunneridae</taxon>
        <taxon>Pentapetalae</taxon>
        <taxon>asterids</taxon>
        <taxon>campanulids</taxon>
        <taxon>Asterales</taxon>
        <taxon>Asteraceae</taxon>
        <taxon>Asteroideae</taxon>
        <taxon>Anthemideae</taxon>
        <taxon>Anthemidinae</taxon>
        <taxon>Tanacetum</taxon>
    </lineage>
</organism>
<gene>
    <name evidence="2" type="ORF">Tci_883682</name>
</gene>
<protein>
    <recommendedName>
        <fullName evidence="3">Zinc finger, CCHC-type, retrotransposon Gag domain protein</fullName>
    </recommendedName>
</protein>
<name>A0A699TPH0_TANCI</name>
<feature type="non-terminal residue" evidence="2">
    <location>
        <position position="60"/>
    </location>
</feature>
<dbReference type="AlphaFoldDB" id="A0A699TPH0"/>
<comment type="caution">
    <text evidence="2">The sequence shown here is derived from an EMBL/GenBank/DDBJ whole genome shotgun (WGS) entry which is preliminary data.</text>
</comment>
<proteinExistence type="predicted"/>
<evidence type="ECO:0000313" key="2">
    <source>
        <dbReference type="EMBL" id="GFD11713.1"/>
    </source>
</evidence>
<reference evidence="2" key="1">
    <citation type="journal article" date="2019" name="Sci. Rep.">
        <title>Draft genome of Tanacetum cinerariifolium, the natural source of mosquito coil.</title>
        <authorList>
            <person name="Yamashiro T."/>
            <person name="Shiraishi A."/>
            <person name="Satake H."/>
            <person name="Nakayama K."/>
        </authorList>
    </citation>
    <scope>NUCLEOTIDE SEQUENCE</scope>
</reference>
<evidence type="ECO:0000256" key="1">
    <source>
        <dbReference type="SAM" id="MobiDB-lite"/>
    </source>
</evidence>
<feature type="non-terminal residue" evidence="2">
    <location>
        <position position="1"/>
    </location>
</feature>
<evidence type="ECO:0008006" key="3">
    <source>
        <dbReference type="Google" id="ProtNLM"/>
    </source>
</evidence>
<sequence length="60" mass="6817">GRSERLADIASPDSRRDSRGVSYRRGGRDNHRNNNNYSGNNNRSSGNGRDQRNRGQQSNR</sequence>
<feature type="region of interest" description="Disordered" evidence="1">
    <location>
        <begin position="1"/>
        <end position="60"/>
    </location>
</feature>
<accession>A0A699TPH0</accession>
<feature type="compositionally biased region" description="Basic and acidic residues" evidence="1">
    <location>
        <begin position="1"/>
        <end position="19"/>
    </location>
</feature>
<dbReference type="EMBL" id="BKCJ011260848">
    <property type="protein sequence ID" value="GFD11713.1"/>
    <property type="molecule type" value="Genomic_DNA"/>
</dbReference>